<dbReference type="PANTHER" id="PTHR12128">
    <property type="entry name" value="DIHYDRODIPICOLINATE SYNTHASE"/>
    <property type="match status" value="1"/>
</dbReference>
<organism evidence="4 5">
    <name type="scientific">Pseudoalteromonas piscicida</name>
    <dbReference type="NCBI Taxonomy" id="43662"/>
    <lineage>
        <taxon>Bacteria</taxon>
        <taxon>Pseudomonadati</taxon>
        <taxon>Pseudomonadota</taxon>
        <taxon>Gammaproteobacteria</taxon>
        <taxon>Alteromonadales</taxon>
        <taxon>Pseudoalteromonadaceae</taxon>
        <taxon>Pseudoalteromonas</taxon>
    </lineage>
</organism>
<dbReference type="Gene3D" id="3.20.20.70">
    <property type="entry name" value="Aldolase class I"/>
    <property type="match status" value="1"/>
</dbReference>
<evidence type="ECO:0000256" key="1">
    <source>
        <dbReference type="ARBA" id="ARBA00023239"/>
    </source>
</evidence>
<dbReference type="SUPFAM" id="SSF51569">
    <property type="entry name" value="Aldolase"/>
    <property type="match status" value="1"/>
</dbReference>
<dbReference type="PANTHER" id="PTHR12128:SF15">
    <property type="entry name" value="4-HYDROXY-TETRAHYDRODIPICOLINATE SYNTHASE 1, CHLOROPLASTIC"/>
    <property type="match status" value="1"/>
</dbReference>
<dbReference type="EMBL" id="CP011925">
    <property type="protein sequence ID" value="ATD10167.1"/>
    <property type="molecule type" value="Genomic_DNA"/>
</dbReference>
<keyword evidence="5" id="KW-1185">Reference proteome</keyword>
<protein>
    <submittedName>
        <fullName evidence="4">4-hydroxy-tetrahydrodipicolinate synthase</fullName>
    </submittedName>
</protein>
<dbReference type="SMART" id="SM01130">
    <property type="entry name" value="DHDPS"/>
    <property type="match status" value="1"/>
</dbReference>
<proteinExistence type="inferred from homology"/>
<name>A0ABM6NMR3_PSEO7</name>
<dbReference type="PIRSF" id="PIRSF001365">
    <property type="entry name" value="DHDPS"/>
    <property type="match status" value="1"/>
</dbReference>
<comment type="similarity">
    <text evidence="3">Belongs to the DapA family.</text>
</comment>
<dbReference type="PROSITE" id="PS00666">
    <property type="entry name" value="DHDPS_2"/>
    <property type="match status" value="1"/>
</dbReference>
<dbReference type="PRINTS" id="PR00146">
    <property type="entry name" value="DHPICSNTHASE"/>
</dbReference>
<accession>A0ABM6NMR3</accession>
<evidence type="ECO:0000256" key="2">
    <source>
        <dbReference type="ARBA" id="ARBA00023270"/>
    </source>
</evidence>
<gene>
    <name evidence="4" type="primary">dapA</name>
    <name evidence="4" type="ORF">PPIS_b1152</name>
</gene>
<dbReference type="Pfam" id="PF00701">
    <property type="entry name" value="DHDPS"/>
    <property type="match status" value="1"/>
</dbReference>
<evidence type="ECO:0000313" key="4">
    <source>
        <dbReference type="EMBL" id="ATD10167.1"/>
    </source>
</evidence>
<evidence type="ECO:0000313" key="5">
    <source>
        <dbReference type="Proteomes" id="UP000016521"/>
    </source>
</evidence>
<keyword evidence="1 3" id="KW-0456">Lyase</keyword>
<dbReference type="InterPro" id="IPR013785">
    <property type="entry name" value="Aldolase_TIM"/>
</dbReference>
<sequence>MVKMAVNWKSNRKTMHQIQSIKKASLITAIKTPYTMAGEIDLDTYDKLVEAQIAGGVDGIVVGGTTGEGQLMNWEEHLMLIAHSANKFGDKLLIVGNTGSNNTREAKKATEYGFASGMHCALQINPYYGKTSITGVKAHLKEVLEIGPGFIYNVPGRTGQDITPDIIEPLASHKHFVGMKECAGDERIAHYEAKGIACWSGNDDQAHDSRHNSQSHGVISVASNIIPGLFRQLMDTPSPELNQSLQPLMNWLFCEPNPIAINSALIMTGAVKPVFRLPYVPLSQAQQKEGIELLSRLKESDFVGSTPKLIDETLLKFC</sequence>
<dbReference type="InterPro" id="IPR020624">
    <property type="entry name" value="Schiff_base-form_aldolases_CS"/>
</dbReference>
<dbReference type="Proteomes" id="UP000016521">
    <property type="component" value="Chromosome II"/>
</dbReference>
<dbReference type="InterPro" id="IPR020625">
    <property type="entry name" value="Schiff_base-form_aldolases_AS"/>
</dbReference>
<dbReference type="PROSITE" id="PS00665">
    <property type="entry name" value="DHDPS_1"/>
    <property type="match status" value="1"/>
</dbReference>
<dbReference type="InterPro" id="IPR002220">
    <property type="entry name" value="DapA-like"/>
</dbReference>
<evidence type="ECO:0000256" key="3">
    <source>
        <dbReference type="PIRNR" id="PIRNR001365"/>
    </source>
</evidence>
<keyword evidence="2" id="KW-0704">Schiff base</keyword>
<reference evidence="4 5" key="1">
    <citation type="submission" date="2015-06" db="EMBL/GenBank/DDBJ databases">
        <authorList>
            <person name="Xie B.-B."/>
            <person name="Rong J.-C."/>
            <person name="Qin Q.-L."/>
            <person name="Zhang Y.-Z."/>
        </authorList>
    </citation>
    <scope>NUCLEOTIDE SEQUENCE [LARGE SCALE GENOMIC DNA]</scope>
    <source>
        <strain evidence="4 5">JCM 20779</strain>
    </source>
</reference>